<dbReference type="KEGG" id="vg:16194370"/>
<dbReference type="EMBL" id="KC292023">
    <property type="protein sequence ID" value="AGM11125.1"/>
    <property type="molecule type" value="Genomic_DNA"/>
</dbReference>
<evidence type="ECO:0000313" key="2">
    <source>
        <dbReference type="Proteomes" id="UP000202022"/>
    </source>
</evidence>
<dbReference type="Proteomes" id="UP000202022">
    <property type="component" value="Segment"/>
</dbReference>
<accession>R4T8C9</accession>
<gene>
    <name evidence="1" type="primary">32</name>
    <name evidence="1" type="ORF">HRTV4_32</name>
</gene>
<name>R4T8C9_9CAUD</name>
<organism evidence="1 2">
    <name type="scientific">Halorubrum tailed virus 4</name>
    <dbReference type="NCBI Taxonomy" id="1273752"/>
    <lineage>
        <taxon>Viruses</taxon>
        <taxon>Duplodnaviria</taxon>
        <taxon>Heunggongvirae</taxon>
        <taxon>Uroviricota</taxon>
        <taxon>Caudoviricetes</taxon>
        <taxon>Kirjokansivirales</taxon>
        <taxon>Haloferuviridae</taxon>
        <taxon>Saldibavirus</taxon>
        <taxon>Saldibavirus natrii</taxon>
        <taxon>Saldibavirus HRTV4</taxon>
    </lineage>
</organism>
<dbReference type="RefSeq" id="YP_008059521.1">
    <property type="nucleotide sequence ID" value="NC_021329.1"/>
</dbReference>
<evidence type="ECO:0000313" key="1">
    <source>
        <dbReference type="EMBL" id="AGM11125.1"/>
    </source>
</evidence>
<sequence>MSESIPLRCLERGEGYAVWEAEIPTPPMVGMAAEEASINDAAEFNTVTVYRSVDIEVHDDHVEARYPADYEHSKTGWRYVPGRYVRTSPPRNAEPAYYFGINGPEEAIKLEDVPEEYKDE</sequence>
<dbReference type="GeneID" id="16194370"/>
<reference evidence="1 2" key="1">
    <citation type="submission" date="2012-12" db="EMBL/GenBank/DDBJ databases">
        <authorList>
            <person name="Sencilo A."/>
            <person name="Jacobs-Sera D."/>
            <person name="Russell D.A."/>
            <person name="Ko C."/>
            <person name="Atanasova N."/>
            <person name="Osterlund E."/>
            <person name="Oksanen H.M."/>
            <person name="Bamford D.H."/>
            <person name="Hatfull G.F."/>
            <person name="Roine E."/>
            <person name="Hendrix R.W."/>
        </authorList>
    </citation>
    <scope>NUCLEOTIDE SEQUENCE [LARGE SCALE GENOMIC DNA]</scope>
</reference>
<protein>
    <submittedName>
        <fullName evidence="1">Uncharacterized protein</fullName>
    </submittedName>
</protein>
<keyword evidence="2" id="KW-1185">Reference proteome</keyword>
<proteinExistence type="predicted"/>